<sequence length="125" mass="14524">MENYELLNFKSDRRKVVLSTSYASPLGSVYLISNELAKENYHGEVLFDLLLSNGFNPNRFLSMVFDGERLVSQTTKIINEIPKSLLIEIYEFYYEHIEYIEKSSLPDIQKYLLKNNKVAENLSSS</sequence>
<name>A0A4Y6UW84_SACBS</name>
<dbReference type="AlphaFoldDB" id="A0A4Y6UW84"/>
<proteinExistence type="predicted"/>
<evidence type="ECO:0000313" key="1">
    <source>
        <dbReference type="EMBL" id="QDH20265.1"/>
    </source>
</evidence>
<dbReference type="Pfam" id="PF15933">
    <property type="entry name" value="RnlB_antitoxin"/>
    <property type="match status" value="1"/>
</dbReference>
<dbReference type="EMBL" id="CP041217">
    <property type="protein sequence ID" value="QDH20265.1"/>
    <property type="molecule type" value="Genomic_DNA"/>
</dbReference>
<gene>
    <name evidence="1" type="ORF">FFV09_04955</name>
</gene>
<accession>A0A4Y6UW84</accession>
<organism evidence="1 2">
    <name type="scientific">Saccharibacillus brassicae</name>
    <dbReference type="NCBI Taxonomy" id="2583377"/>
    <lineage>
        <taxon>Bacteria</taxon>
        <taxon>Bacillati</taxon>
        <taxon>Bacillota</taxon>
        <taxon>Bacilli</taxon>
        <taxon>Bacillales</taxon>
        <taxon>Paenibacillaceae</taxon>
        <taxon>Saccharibacillus</taxon>
    </lineage>
</organism>
<dbReference type="Proteomes" id="UP000316968">
    <property type="component" value="Chromosome"/>
</dbReference>
<dbReference type="OrthoDB" id="2942703at2"/>
<reference evidence="1 2" key="1">
    <citation type="submission" date="2019-06" db="EMBL/GenBank/DDBJ databases">
        <title>Saccharibacillus brassicae sp. nov., an endophytic bacterium isolated from Chinese cabbage seeds (Brassica pekinensis).</title>
        <authorList>
            <person name="Jiang L."/>
            <person name="Lee J."/>
            <person name="Kim S.W."/>
        </authorList>
    </citation>
    <scope>NUCLEOTIDE SEQUENCE [LARGE SCALE GENOMIC DNA]</scope>
    <source>
        <strain evidence="2">KCTC 43072 / ATSA2</strain>
    </source>
</reference>
<dbReference type="RefSeq" id="WP_141446651.1">
    <property type="nucleotide sequence ID" value="NZ_CP041217.1"/>
</dbReference>
<evidence type="ECO:0000313" key="2">
    <source>
        <dbReference type="Proteomes" id="UP000316968"/>
    </source>
</evidence>
<protein>
    <submittedName>
        <fullName evidence="1">Type II toxin-antitoxin system RnlB family antitoxin</fullName>
    </submittedName>
</protein>
<dbReference type="InterPro" id="IPR031834">
    <property type="entry name" value="RnlB/LsoB_antitoxin"/>
</dbReference>
<dbReference type="KEGG" id="saca:FFV09_04955"/>
<keyword evidence="2" id="KW-1185">Reference proteome</keyword>